<proteinExistence type="predicted"/>
<dbReference type="Proteomes" id="UP000238007">
    <property type="component" value="Unassembled WGS sequence"/>
</dbReference>
<keyword evidence="2" id="KW-1185">Reference proteome</keyword>
<dbReference type="OrthoDB" id="7863719at2"/>
<gene>
    <name evidence="1" type="ORF">CLV80_102301</name>
</gene>
<reference evidence="1 2" key="1">
    <citation type="submission" date="2018-03" db="EMBL/GenBank/DDBJ databases">
        <title>Genomic Encyclopedia of Archaeal and Bacterial Type Strains, Phase II (KMG-II): from individual species to whole genera.</title>
        <authorList>
            <person name="Goeker M."/>
        </authorList>
    </citation>
    <scope>NUCLEOTIDE SEQUENCE [LARGE SCALE GENOMIC DNA]</scope>
    <source>
        <strain evidence="1 2">DSM 101533</strain>
    </source>
</reference>
<protein>
    <recommendedName>
        <fullName evidence="3">Dihydroorotate dehydrogenase</fullName>
    </recommendedName>
</protein>
<dbReference type="AlphaFoldDB" id="A0A2T0W3D4"/>
<evidence type="ECO:0000313" key="2">
    <source>
        <dbReference type="Proteomes" id="UP000238007"/>
    </source>
</evidence>
<sequence>MMMIDHSDDMLEDIFAQARAVAPTPSDDLMARVLAGAVLPTPPAISAPRASVGKRLLDMLGGWPAVSGLVTATFAGVWIGVAPPASIQDYTAAYFGDEVSVSIFNDDAVFATGDLTDG</sequence>
<dbReference type="EMBL" id="PVTP01000002">
    <property type="protein sequence ID" value="PRY79656.1"/>
    <property type="molecule type" value="Genomic_DNA"/>
</dbReference>
<evidence type="ECO:0000313" key="1">
    <source>
        <dbReference type="EMBL" id="PRY79656.1"/>
    </source>
</evidence>
<organism evidence="1 2">
    <name type="scientific">Yoonia maritima</name>
    <dbReference type="NCBI Taxonomy" id="1435347"/>
    <lineage>
        <taxon>Bacteria</taxon>
        <taxon>Pseudomonadati</taxon>
        <taxon>Pseudomonadota</taxon>
        <taxon>Alphaproteobacteria</taxon>
        <taxon>Rhodobacterales</taxon>
        <taxon>Paracoccaceae</taxon>
        <taxon>Yoonia</taxon>
    </lineage>
</organism>
<dbReference type="RefSeq" id="WP_106355029.1">
    <property type="nucleotide sequence ID" value="NZ_PVTP01000002.1"/>
</dbReference>
<name>A0A2T0W3D4_9RHOB</name>
<comment type="caution">
    <text evidence="1">The sequence shown here is derived from an EMBL/GenBank/DDBJ whole genome shotgun (WGS) entry which is preliminary data.</text>
</comment>
<evidence type="ECO:0008006" key="3">
    <source>
        <dbReference type="Google" id="ProtNLM"/>
    </source>
</evidence>
<accession>A0A2T0W3D4</accession>